<protein>
    <submittedName>
        <fullName evidence="1">Uncharacterized protein</fullName>
    </submittedName>
</protein>
<organism evidence="1 2">
    <name type="scientific">Polarella glacialis</name>
    <name type="common">Dinoflagellate</name>
    <dbReference type="NCBI Taxonomy" id="89957"/>
    <lineage>
        <taxon>Eukaryota</taxon>
        <taxon>Sar</taxon>
        <taxon>Alveolata</taxon>
        <taxon>Dinophyceae</taxon>
        <taxon>Suessiales</taxon>
        <taxon>Suessiaceae</taxon>
        <taxon>Polarella</taxon>
    </lineage>
</organism>
<feature type="non-terminal residue" evidence="1">
    <location>
        <position position="1"/>
    </location>
</feature>
<accession>A0A813J2G1</accession>
<evidence type="ECO:0000313" key="2">
    <source>
        <dbReference type="Proteomes" id="UP000626109"/>
    </source>
</evidence>
<dbReference type="AlphaFoldDB" id="A0A813J2G1"/>
<gene>
    <name evidence="1" type="ORF">PGLA2088_LOCUS15285</name>
</gene>
<feature type="non-terminal residue" evidence="1">
    <location>
        <position position="93"/>
    </location>
</feature>
<name>A0A813J2G1_POLGL</name>
<evidence type="ECO:0000313" key="1">
    <source>
        <dbReference type="EMBL" id="CAE8663532.1"/>
    </source>
</evidence>
<comment type="caution">
    <text evidence="1">The sequence shown here is derived from an EMBL/GenBank/DDBJ whole genome shotgun (WGS) entry which is preliminary data.</text>
</comment>
<proteinExistence type="predicted"/>
<dbReference type="Proteomes" id="UP000626109">
    <property type="component" value="Unassembled WGS sequence"/>
</dbReference>
<dbReference type="EMBL" id="CAJNNW010018821">
    <property type="protein sequence ID" value="CAE8663532.1"/>
    <property type="molecule type" value="Genomic_DNA"/>
</dbReference>
<sequence length="93" mass="9645">VSCSGSSCSTVRAFPTRDLLEADPGRPPPRTCQDILSSAFNEPGIEVESLPALDLPGYGDLSPGSSLLFSSRSGIGFQAHSCSAVLVDFDGAR</sequence>
<reference evidence="1" key="1">
    <citation type="submission" date="2021-02" db="EMBL/GenBank/DDBJ databases">
        <authorList>
            <person name="Dougan E. K."/>
            <person name="Rhodes N."/>
            <person name="Thang M."/>
            <person name="Chan C."/>
        </authorList>
    </citation>
    <scope>NUCLEOTIDE SEQUENCE</scope>
</reference>